<dbReference type="AlphaFoldDB" id="A0A6S6TNV7"/>
<feature type="signal peptide" evidence="1">
    <location>
        <begin position="1"/>
        <end position="24"/>
    </location>
</feature>
<name>A0A6S6TNV7_9GAMM</name>
<accession>A0A6S6TNV7</accession>
<evidence type="ECO:0000313" key="2">
    <source>
        <dbReference type="EMBL" id="CAA6821054.1"/>
    </source>
</evidence>
<evidence type="ECO:0000256" key="1">
    <source>
        <dbReference type="SAM" id="SignalP"/>
    </source>
</evidence>
<keyword evidence="1" id="KW-0732">Signal</keyword>
<sequence>MKKSAKKLAITAITLFTLSGIAFASTSGQQSTDSSASDKAPVISFTVIKEAFKFGFQSGWMVKK</sequence>
<feature type="chain" id="PRO_5027731078" evidence="1">
    <location>
        <begin position="25"/>
        <end position="64"/>
    </location>
</feature>
<reference evidence="2" key="1">
    <citation type="submission" date="2020-01" db="EMBL/GenBank/DDBJ databases">
        <authorList>
            <person name="Meier V. D."/>
            <person name="Meier V D."/>
        </authorList>
    </citation>
    <scope>NUCLEOTIDE SEQUENCE</scope>
    <source>
        <strain evidence="2">HLG_WM_MAG_08</strain>
    </source>
</reference>
<proteinExistence type="predicted"/>
<gene>
    <name evidence="2" type="ORF">HELGO_WM54232</name>
</gene>
<organism evidence="2">
    <name type="scientific">uncultured Thiotrichaceae bacterium</name>
    <dbReference type="NCBI Taxonomy" id="298394"/>
    <lineage>
        <taxon>Bacteria</taxon>
        <taxon>Pseudomonadati</taxon>
        <taxon>Pseudomonadota</taxon>
        <taxon>Gammaproteobacteria</taxon>
        <taxon>Thiotrichales</taxon>
        <taxon>Thiotrichaceae</taxon>
        <taxon>environmental samples</taxon>
    </lineage>
</organism>
<protein>
    <submittedName>
        <fullName evidence="2">Uncharacterized protein</fullName>
    </submittedName>
</protein>
<dbReference type="EMBL" id="CACVAV010000322">
    <property type="protein sequence ID" value="CAA6821054.1"/>
    <property type="molecule type" value="Genomic_DNA"/>
</dbReference>